<feature type="domain" description="HTH cro/C1-type" evidence="1">
    <location>
        <begin position="17"/>
        <end position="71"/>
    </location>
</feature>
<dbReference type="Proteomes" id="UP000199165">
    <property type="component" value="Unassembled WGS sequence"/>
</dbReference>
<dbReference type="GO" id="GO:0003677">
    <property type="term" value="F:DNA binding"/>
    <property type="evidence" value="ECO:0007669"/>
    <property type="project" value="InterPro"/>
</dbReference>
<dbReference type="PROSITE" id="PS50943">
    <property type="entry name" value="HTH_CROC1"/>
    <property type="match status" value="1"/>
</dbReference>
<dbReference type="RefSeq" id="WP_092979649.1">
    <property type="nucleotide sequence ID" value="NZ_FPAT01000010.1"/>
</dbReference>
<sequence>MGRVRQTLERRQLGLTLRRLREASRRTRQEAAATLGKVRSRIAELEEGRSTISPSDLEKLLDLYETNGEERDAALALAAEARKRQPRRPYTDVLPRAYQRFADLEASATEITSYEPGVVPGLLQSPEYLRAAMEEAAGTWRNSNDDEIDRRVSFRLERQNRTLRSEPGKKLCFFVTEDSLRFTPKGDKTRREQALHILRLVDEQPDTTVRLLRCDAPNPARGGGFTVFDFGNDGAPVGFSSVVYGPSTYFDERSDIEVLRAVSQRLSLLTAPHETSLEFIERLAKEN</sequence>
<evidence type="ECO:0000313" key="3">
    <source>
        <dbReference type="Proteomes" id="UP000199165"/>
    </source>
</evidence>
<evidence type="ECO:0000313" key="2">
    <source>
        <dbReference type="EMBL" id="SFT84014.1"/>
    </source>
</evidence>
<evidence type="ECO:0000259" key="1">
    <source>
        <dbReference type="PROSITE" id="PS50943"/>
    </source>
</evidence>
<dbReference type="Gene3D" id="1.10.260.40">
    <property type="entry name" value="lambda repressor-like DNA-binding domains"/>
    <property type="match status" value="1"/>
</dbReference>
<organism evidence="2 3">
    <name type="scientific">Actinopolyspora righensis</name>
    <dbReference type="NCBI Taxonomy" id="995060"/>
    <lineage>
        <taxon>Bacteria</taxon>
        <taxon>Bacillati</taxon>
        <taxon>Actinomycetota</taxon>
        <taxon>Actinomycetes</taxon>
        <taxon>Actinopolysporales</taxon>
        <taxon>Actinopolysporaceae</taxon>
        <taxon>Actinopolyspora</taxon>
        <taxon>Actinopolyspora alba group</taxon>
    </lineage>
</organism>
<keyword evidence="3" id="KW-1185">Reference proteome</keyword>
<dbReference type="STRING" id="995060.SAMN04487904_11065"/>
<dbReference type="SMART" id="SM00530">
    <property type="entry name" value="HTH_XRE"/>
    <property type="match status" value="1"/>
</dbReference>
<dbReference type="EMBL" id="FPAT01000010">
    <property type="protein sequence ID" value="SFT84014.1"/>
    <property type="molecule type" value="Genomic_DNA"/>
</dbReference>
<proteinExistence type="predicted"/>
<dbReference type="InterPro" id="IPR010982">
    <property type="entry name" value="Lambda_DNA-bd_dom_sf"/>
</dbReference>
<dbReference type="Pfam" id="PF19054">
    <property type="entry name" value="DUF5753"/>
    <property type="match status" value="1"/>
</dbReference>
<dbReference type="InterPro" id="IPR001387">
    <property type="entry name" value="Cro/C1-type_HTH"/>
</dbReference>
<gene>
    <name evidence="2" type="ORF">SAMN04487904_11065</name>
</gene>
<name>A0A1I7BA38_9ACTN</name>
<dbReference type="CDD" id="cd00093">
    <property type="entry name" value="HTH_XRE"/>
    <property type="match status" value="1"/>
</dbReference>
<dbReference type="SUPFAM" id="SSF47413">
    <property type="entry name" value="lambda repressor-like DNA-binding domains"/>
    <property type="match status" value="1"/>
</dbReference>
<dbReference type="Pfam" id="PF13560">
    <property type="entry name" value="HTH_31"/>
    <property type="match status" value="1"/>
</dbReference>
<reference evidence="3" key="1">
    <citation type="submission" date="2016-10" db="EMBL/GenBank/DDBJ databases">
        <authorList>
            <person name="Varghese N."/>
            <person name="Submissions S."/>
        </authorList>
    </citation>
    <scope>NUCLEOTIDE SEQUENCE [LARGE SCALE GENOMIC DNA]</scope>
    <source>
        <strain evidence="3">DSM 45501</strain>
    </source>
</reference>
<dbReference type="InterPro" id="IPR043917">
    <property type="entry name" value="DUF5753"/>
</dbReference>
<dbReference type="AlphaFoldDB" id="A0A1I7BA38"/>
<accession>A0A1I7BA38</accession>
<protein>
    <submittedName>
        <fullName evidence="2">Helix-turn-helix domain-containing protein</fullName>
    </submittedName>
</protein>